<dbReference type="FunFam" id="2.40.50.250:FF:000001">
    <property type="entry name" value="GTP-binding protein TypA"/>
    <property type="match status" value="1"/>
</dbReference>
<dbReference type="Gene3D" id="3.30.70.240">
    <property type="match status" value="1"/>
</dbReference>
<dbReference type="FunFam" id="3.30.70.240:FF:000002">
    <property type="entry name" value="GTP-binding protein TypA"/>
    <property type="match status" value="1"/>
</dbReference>
<dbReference type="InterPro" id="IPR000795">
    <property type="entry name" value="T_Tr_GTP-bd_dom"/>
</dbReference>
<dbReference type="InterPro" id="IPR048876">
    <property type="entry name" value="BipA_C"/>
</dbReference>
<evidence type="ECO:0000256" key="2">
    <source>
        <dbReference type="ARBA" id="ARBA00023134"/>
    </source>
</evidence>
<keyword evidence="3" id="KW-0699">rRNA-binding</keyword>
<protein>
    <recommendedName>
        <fullName evidence="3">Large ribosomal subunit assembly factor BipA</fullName>
        <ecNumber evidence="3">3.6.5.-</ecNumber>
    </recommendedName>
    <alternativeName>
        <fullName evidence="3">GTP-binding protein BipA</fullName>
    </alternativeName>
</protein>
<evidence type="ECO:0000313" key="6">
    <source>
        <dbReference type="Proteomes" id="UP000664073"/>
    </source>
</evidence>
<dbReference type="GO" id="GO:1990904">
    <property type="term" value="C:ribonucleoprotein complex"/>
    <property type="evidence" value="ECO:0007669"/>
    <property type="project" value="TreeGrafter"/>
</dbReference>
<dbReference type="GO" id="GO:0000049">
    <property type="term" value="F:tRNA binding"/>
    <property type="evidence" value="ECO:0007669"/>
    <property type="project" value="UniProtKB-KW"/>
</dbReference>
<reference evidence="5" key="1">
    <citation type="submission" date="2021-03" db="EMBL/GenBank/DDBJ databases">
        <title>The complete genome sequence of Acetobacter sp. TBRC 12339.</title>
        <authorList>
            <person name="Charoenyingcharoen P."/>
            <person name="Yukphan P."/>
        </authorList>
    </citation>
    <scope>NUCLEOTIDE SEQUENCE</scope>
    <source>
        <strain evidence="5">TBRC 12339</strain>
    </source>
</reference>
<evidence type="ECO:0000313" key="5">
    <source>
        <dbReference type="EMBL" id="MBO1323642.1"/>
    </source>
</evidence>
<keyword evidence="6" id="KW-1185">Reference proteome</keyword>
<dbReference type="InterPro" id="IPR009000">
    <property type="entry name" value="Transl_B-barrel_sf"/>
</dbReference>
<dbReference type="GO" id="GO:0019843">
    <property type="term" value="F:rRNA binding"/>
    <property type="evidence" value="ECO:0007669"/>
    <property type="project" value="UniProtKB-KW"/>
</dbReference>
<dbReference type="InterPro" id="IPR035651">
    <property type="entry name" value="BipA_V"/>
</dbReference>
<keyword evidence="3" id="KW-0690">Ribosome biogenesis</keyword>
<name>A0A939HHS1_9PROT</name>
<sequence length="605" mass="66959">MDIRNIAIIAHVDHGKTTLVDELLKQSGSFRENQAVAERAMDSNDLERERGITILAKCTSVVWQNTRINIIDTPGHADFGGEVERILSMVDGAIVLVDSAEGALPQTKFVVGKALARGLKPIVVVNKIDRGDARPDEVHNEIFDLFAALGANDEQLDFPMLFASGRQGWADETLDGARKDLSPMFDLILRHVPAPVLDKEKPFAMTATILESDNFLGRVLTGRVEQGRARVNMPVKVLRADGSVVETGRLTKLLSFRGLDRVAVEEVEAGDIVAVAGLSQATIPDTIAAPEQDAPLVAIPVDPPTLSMTFRLNDGPLGGREGKKVTSRQIRDRLFKETESNIAIRVTDSPESEAFEVAGRGELQLGVLIETMRREGFELTIGRPRVLFRNNEETGEREEPYEEVTIDVDEPYSGVVVEKMSMRKGQMQDMRPSGGDKVRLMFTIPSRGLIGYHGEFLTDTRGTGIMNRLFSHYGPYAGPVEGRRNGSLISAEDGTTTQYSLFSLQDRGTLFVDAGETVYQGMIIGEHSRENDLEVNPIREKKLTNMRASGKDEALLLTPPRRMSLEQAIAYIEDDELVEVTPSAIRLRKRYLDPHERKKRSKTEG</sequence>
<dbReference type="InterPro" id="IPR006298">
    <property type="entry name" value="BipA"/>
</dbReference>
<proteinExistence type="inferred from homology"/>
<dbReference type="Pfam" id="PF00009">
    <property type="entry name" value="GTP_EFTU"/>
    <property type="match status" value="1"/>
</dbReference>
<dbReference type="Gene3D" id="2.40.50.250">
    <property type="entry name" value="bipa protein"/>
    <property type="match status" value="1"/>
</dbReference>
<comment type="subcellular location">
    <subcellularLocation>
        <location evidence="3">Cytoplasm</location>
    </subcellularLocation>
    <text evidence="3">Binds to ribosomes.</text>
</comment>
<dbReference type="PANTHER" id="PTHR42908">
    <property type="entry name" value="TRANSLATION ELONGATION FACTOR-RELATED"/>
    <property type="match status" value="1"/>
</dbReference>
<comment type="caution">
    <text evidence="5">The sequence shown here is derived from an EMBL/GenBank/DDBJ whole genome shotgun (WGS) entry which is preliminary data.</text>
</comment>
<dbReference type="Pfam" id="PF00679">
    <property type="entry name" value="EFG_C"/>
    <property type="match status" value="1"/>
</dbReference>
<comment type="similarity">
    <text evidence="3">Belongs to the TRAFAC class translation factor GTPase superfamily. Classic translation factor GTPase family. BipA subfamily.</text>
</comment>
<dbReference type="PRINTS" id="PR00315">
    <property type="entry name" value="ELONGATNFCT"/>
</dbReference>
<dbReference type="GO" id="GO:0005525">
    <property type="term" value="F:GTP binding"/>
    <property type="evidence" value="ECO:0007669"/>
    <property type="project" value="UniProtKB-UniRule"/>
</dbReference>
<dbReference type="PROSITE" id="PS51722">
    <property type="entry name" value="G_TR_2"/>
    <property type="match status" value="1"/>
</dbReference>
<evidence type="ECO:0000259" key="4">
    <source>
        <dbReference type="PROSITE" id="PS51722"/>
    </source>
</evidence>
<dbReference type="RefSeq" id="WP_207844067.1">
    <property type="nucleotide sequence ID" value="NZ_JAFVMH010000001.1"/>
</dbReference>
<dbReference type="InterPro" id="IPR035647">
    <property type="entry name" value="EFG_III/V"/>
</dbReference>
<dbReference type="GO" id="GO:0005829">
    <property type="term" value="C:cytosol"/>
    <property type="evidence" value="ECO:0007669"/>
    <property type="project" value="TreeGrafter"/>
</dbReference>
<dbReference type="EC" id="3.6.5.-" evidence="3"/>
<dbReference type="SUPFAM" id="SSF52540">
    <property type="entry name" value="P-loop containing nucleoside triphosphate hydrolases"/>
    <property type="match status" value="1"/>
</dbReference>
<dbReference type="InterPro" id="IPR042116">
    <property type="entry name" value="TypA/BipA_C"/>
</dbReference>
<keyword evidence="3" id="KW-0694">RNA-binding</keyword>
<dbReference type="HAMAP" id="MF_00849">
    <property type="entry name" value="BipA"/>
    <property type="match status" value="1"/>
</dbReference>
<dbReference type="InterPro" id="IPR000640">
    <property type="entry name" value="EFG_V-like"/>
</dbReference>
<keyword evidence="3" id="KW-0378">Hydrolase</keyword>
<dbReference type="AlphaFoldDB" id="A0A939HHS1"/>
<comment type="catalytic activity">
    <reaction evidence="3">
        <text>GTP + H2O = GDP + phosphate + H(+)</text>
        <dbReference type="Rhea" id="RHEA:19669"/>
        <dbReference type="ChEBI" id="CHEBI:15377"/>
        <dbReference type="ChEBI" id="CHEBI:15378"/>
        <dbReference type="ChEBI" id="CHEBI:37565"/>
        <dbReference type="ChEBI" id="CHEBI:43474"/>
        <dbReference type="ChEBI" id="CHEBI:58189"/>
    </reaction>
</comment>
<keyword evidence="3" id="KW-0820">tRNA-binding</keyword>
<dbReference type="InterPro" id="IPR031157">
    <property type="entry name" value="G_TR_CS"/>
</dbReference>
<comment type="function">
    <text evidence="3">A 50S ribosomal subunit assembly protein with GTPase activity, required for 50S subunit assembly at low temperatures, may also play a role in translation. Binds GTP and analogs. Binds the 70S ribosome between the 30S and 50S subunits, in a similar position as ribosome-bound EF-G; it contacts a number of ribosomal proteins, both rRNAs and the A-site tRNA.</text>
</comment>
<dbReference type="InterPro" id="IPR047043">
    <property type="entry name" value="BipA_III"/>
</dbReference>
<dbReference type="Gene3D" id="3.40.50.300">
    <property type="entry name" value="P-loop containing nucleotide triphosphate hydrolases"/>
    <property type="match status" value="1"/>
</dbReference>
<dbReference type="GO" id="GO:0003924">
    <property type="term" value="F:GTPase activity"/>
    <property type="evidence" value="ECO:0007669"/>
    <property type="project" value="UniProtKB-UniRule"/>
</dbReference>
<evidence type="ECO:0000256" key="1">
    <source>
        <dbReference type="ARBA" id="ARBA00022741"/>
    </source>
</evidence>
<dbReference type="EMBL" id="JAFVMH010000001">
    <property type="protein sequence ID" value="MBO1323642.1"/>
    <property type="molecule type" value="Genomic_DNA"/>
</dbReference>
<dbReference type="Gene3D" id="3.30.70.870">
    <property type="entry name" value="Elongation Factor G (Translational Gtpase), domain 3"/>
    <property type="match status" value="1"/>
</dbReference>
<dbReference type="InterPro" id="IPR027417">
    <property type="entry name" value="P-loop_NTPase"/>
</dbReference>
<dbReference type="NCBIfam" id="TIGR00231">
    <property type="entry name" value="small_GTP"/>
    <property type="match status" value="1"/>
</dbReference>
<dbReference type="Pfam" id="PF03144">
    <property type="entry name" value="GTP_EFTU_D2"/>
    <property type="match status" value="1"/>
</dbReference>
<dbReference type="CDD" id="cd03691">
    <property type="entry name" value="BipA_TypA_II"/>
    <property type="match status" value="1"/>
</dbReference>
<dbReference type="InterPro" id="IPR047042">
    <property type="entry name" value="BipA_II"/>
</dbReference>
<feature type="domain" description="Tr-type G" evidence="4">
    <location>
        <begin position="1"/>
        <end position="196"/>
    </location>
</feature>
<keyword evidence="3" id="KW-0963">Cytoplasm</keyword>
<dbReference type="NCBIfam" id="TIGR01394">
    <property type="entry name" value="TypA_BipA"/>
    <property type="match status" value="1"/>
</dbReference>
<organism evidence="5 6">
    <name type="scientific">Acetobacter garciniae</name>
    <dbReference type="NCBI Taxonomy" id="2817435"/>
    <lineage>
        <taxon>Bacteria</taxon>
        <taxon>Pseudomonadati</taxon>
        <taxon>Pseudomonadota</taxon>
        <taxon>Alphaproteobacteria</taxon>
        <taxon>Acetobacterales</taxon>
        <taxon>Acetobacteraceae</taxon>
        <taxon>Acetobacter</taxon>
    </lineage>
</organism>
<dbReference type="FunFam" id="3.40.50.300:FF:000055">
    <property type="entry name" value="GTP-binding protein TypA"/>
    <property type="match status" value="1"/>
</dbReference>
<dbReference type="Gene3D" id="2.40.30.10">
    <property type="entry name" value="Translation factors"/>
    <property type="match status" value="1"/>
</dbReference>
<dbReference type="CDD" id="cd16263">
    <property type="entry name" value="BipA_III"/>
    <property type="match status" value="1"/>
</dbReference>
<dbReference type="Proteomes" id="UP000664073">
    <property type="component" value="Unassembled WGS sequence"/>
</dbReference>
<dbReference type="PROSITE" id="PS00301">
    <property type="entry name" value="G_TR_1"/>
    <property type="match status" value="1"/>
</dbReference>
<dbReference type="SUPFAM" id="SSF50447">
    <property type="entry name" value="Translation proteins"/>
    <property type="match status" value="1"/>
</dbReference>
<comment type="subunit">
    <text evidence="3">Monomer.</text>
</comment>
<dbReference type="InterPro" id="IPR047041">
    <property type="entry name" value="BipA_GTP-bd_dom"/>
</dbReference>
<gene>
    <name evidence="5" type="primary">typA</name>
    <name evidence="3" type="synonym">bipA</name>
    <name evidence="5" type="ORF">J2D77_00535</name>
</gene>
<dbReference type="SUPFAM" id="SSF54980">
    <property type="entry name" value="EF-G C-terminal domain-like"/>
    <property type="match status" value="2"/>
</dbReference>
<dbReference type="GO" id="GO:0000027">
    <property type="term" value="P:ribosomal large subunit assembly"/>
    <property type="evidence" value="ECO:0007669"/>
    <property type="project" value="UniProtKB-UniRule"/>
</dbReference>
<feature type="binding site" evidence="3">
    <location>
        <begin position="13"/>
        <end position="18"/>
    </location>
    <ligand>
        <name>GTP</name>
        <dbReference type="ChEBI" id="CHEBI:37565"/>
    </ligand>
</feature>
<dbReference type="Pfam" id="PF21018">
    <property type="entry name" value="BipA_C"/>
    <property type="match status" value="1"/>
</dbReference>
<keyword evidence="2 3" id="KW-0342">GTP-binding</keyword>
<dbReference type="FunFam" id="3.30.70.870:FF:000003">
    <property type="entry name" value="GTP-binding protein TypA"/>
    <property type="match status" value="1"/>
</dbReference>
<dbReference type="InterPro" id="IPR005225">
    <property type="entry name" value="Small_GTP-bd"/>
</dbReference>
<dbReference type="CDD" id="cd01891">
    <property type="entry name" value="TypA_BipA"/>
    <property type="match status" value="1"/>
</dbReference>
<feature type="binding site" evidence="3">
    <location>
        <begin position="126"/>
        <end position="129"/>
    </location>
    <ligand>
        <name>GTP</name>
        <dbReference type="ChEBI" id="CHEBI:37565"/>
    </ligand>
</feature>
<accession>A0A939HHS1</accession>
<evidence type="ECO:0000256" key="3">
    <source>
        <dbReference type="HAMAP-Rule" id="MF_00849"/>
    </source>
</evidence>
<dbReference type="GO" id="GO:0043022">
    <property type="term" value="F:ribosome binding"/>
    <property type="evidence" value="ECO:0007669"/>
    <property type="project" value="UniProtKB-UniRule"/>
</dbReference>
<keyword evidence="1 3" id="KW-0547">Nucleotide-binding</keyword>
<dbReference type="CDD" id="cd03710">
    <property type="entry name" value="BipA_TypA_C"/>
    <property type="match status" value="1"/>
</dbReference>
<dbReference type="GO" id="GO:0097216">
    <property type="term" value="F:guanosine tetraphosphate binding"/>
    <property type="evidence" value="ECO:0007669"/>
    <property type="project" value="UniProtKB-ARBA"/>
</dbReference>
<dbReference type="PANTHER" id="PTHR42908:SF8">
    <property type="entry name" value="TR-TYPE G DOMAIN-CONTAINING PROTEIN"/>
    <property type="match status" value="1"/>
</dbReference>
<dbReference type="InterPro" id="IPR004161">
    <property type="entry name" value="EFTu-like_2"/>
</dbReference>